<keyword evidence="2" id="KW-0732">Signal</keyword>
<dbReference type="AlphaFoldDB" id="A0A5P2G466"/>
<accession>A0A5P2G466</accession>
<feature type="compositionally biased region" description="Basic and acidic residues" evidence="1">
    <location>
        <begin position="331"/>
        <end position="343"/>
    </location>
</feature>
<feature type="domain" description="DUF4476" evidence="3">
    <location>
        <begin position="368"/>
        <end position="456"/>
    </location>
</feature>
<dbReference type="OrthoDB" id="653675at2"/>
<keyword evidence="5" id="KW-1185">Reference proteome</keyword>
<evidence type="ECO:0000259" key="3">
    <source>
        <dbReference type="Pfam" id="PF14771"/>
    </source>
</evidence>
<feature type="chain" id="PRO_5024361549" evidence="2">
    <location>
        <begin position="28"/>
        <end position="460"/>
    </location>
</feature>
<gene>
    <name evidence="4" type="ORF">E0W69_012735</name>
</gene>
<evidence type="ECO:0000256" key="2">
    <source>
        <dbReference type="SAM" id="SignalP"/>
    </source>
</evidence>
<sequence>MSIYKKVSLGFLFVICSLLTISSFAQSDTRTHFIYIQSDGQQPFYVILNSKTYSSSSVGYLIISKLKDGKYNITIGFPQDKYPAKTYLCNIAGTDAGYRLKKTGDIWSVVNRQTGETLAVVEDGSQQTAATETTTPSDKSDNNASFGALLAKTSNDTTNYKAIADAKKAKAVMAEKSTGLDTSKPVTEGRVSNEIIKNKERAITRVNNAKPTFKESDYTAEDNQEKTVVDSDVRSMIKTQERKDRRGISLEFVSTSANNTDTITAFIPSDEATTSNEVASTNNIEKSDVAANTNNNNTTSDAKNDSSNPFYKGTTKKTATSNDNLAAFSDDESKSEESTKKEVVKTKDKSVTTASGNEIFNSTCTDQLSDKDLDKIKKKMIAKNSDDEMILVARKAIDTKCVYTAQIKQLGDLLLSDASRFSLYRLLYPNVYDGGQYKSLESQLLDKNYKSQFEALINKN</sequence>
<dbReference type="Proteomes" id="UP000292424">
    <property type="component" value="Chromosome"/>
</dbReference>
<dbReference type="InterPro" id="IPR028011">
    <property type="entry name" value="DUF4476"/>
</dbReference>
<evidence type="ECO:0000313" key="5">
    <source>
        <dbReference type="Proteomes" id="UP000292424"/>
    </source>
</evidence>
<evidence type="ECO:0000256" key="1">
    <source>
        <dbReference type="SAM" id="MobiDB-lite"/>
    </source>
</evidence>
<dbReference type="KEGG" id="arac:E0W69_012735"/>
<feature type="compositionally biased region" description="Low complexity" evidence="1">
    <location>
        <begin position="289"/>
        <end position="308"/>
    </location>
</feature>
<reference evidence="4 5" key="1">
    <citation type="submission" date="2019-09" db="EMBL/GenBank/DDBJ databases">
        <title>Complete genome sequence of Arachidicoccus sp. B3-10 isolated from apple orchard soil.</title>
        <authorList>
            <person name="Kim H.S."/>
            <person name="Han K.-I."/>
            <person name="Suh M.K."/>
            <person name="Lee K.C."/>
            <person name="Eom M.K."/>
            <person name="Kim J.-S."/>
            <person name="Kang S.W."/>
            <person name="Sin Y."/>
            <person name="Lee J.-S."/>
        </authorList>
    </citation>
    <scope>NUCLEOTIDE SEQUENCE [LARGE SCALE GENOMIC DNA]</scope>
    <source>
        <strain evidence="4 5">B3-10</strain>
    </source>
</reference>
<feature type="compositionally biased region" description="Polar residues" evidence="1">
    <location>
        <begin position="124"/>
        <end position="145"/>
    </location>
</feature>
<dbReference type="RefSeq" id="WP_131330431.1">
    <property type="nucleotide sequence ID" value="NZ_CP044016.1"/>
</dbReference>
<feature type="compositionally biased region" description="Polar residues" evidence="1">
    <location>
        <begin position="273"/>
        <end position="284"/>
    </location>
</feature>
<name>A0A5P2G466_9BACT</name>
<feature type="region of interest" description="Disordered" evidence="1">
    <location>
        <begin position="122"/>
        <end position="145"/>
    </location>
</feature>
<protein>
    <submittedName>
        <fullName evidence="4">DUF4476 domain-containing protein</fullName>
    </submittedName>
</protein>
<feature type="region of interest" description="Disordered" evidence="1">
    <location>
        <begin position="273"/>
        <end position="343"/>
    </location>
</feature>
<dbReference type="Pfam" id="PF14771">
    <property type="entry name" value="DUF4476"/>
    <property type="match status" value="1"/>
</dbReference>
<organism evidence="4 5">
    <name type="scientific">Rhizosphaericola mali</name>
    <dbReference type="NCBI Taxonomy" id="2545455"/>
    <lineage>
        <taxon>Bacteria</taxon>
        <taxon>Pseudomonadati</taxon>
        <taxon>Bacteroidota</taxon>
        <taxon>Chitinophagia</taxon>
        <taxon>Chitinophagales</taxon>
        <taxon>Chitinophagaceae</taxon>
        <taxon>Rhizosphaericola</taxon>
    </lineage>
</organism>
<feature type="signal peptide" evidence="2">
    <location>
        <begin position="1"/>
        <end position="27"/>
    </location>
</feature>
<proteinExistence type="predicted"/>
<evidence type="ECO:0000313" key="4">
    <source>
        <dbReference type="EMBL" id="QES89488.1"/>
    </source>
</evidence>
<dbReference type="EMBL" id="CP044016">
    <property type="protein sequence ID" value="QES89488.1"/>
    <property type="molecule type" value="Genomic_DNA"/>
</dbReference>